<protein>
    <submittedName>
        <fullName evidence="5">Beta-N-acetylhexosaminidase</fullName>
    </submittedName>
</protein>
<feature type="domain" description="Glycoside hydrolase family 3 N-terminal" evidence="4">
    <location>
        <begin position="31"/>
        <end position="323"/>
    </location>
</feature>
<evidence type="ECO:0000259" key="4">
    <source>
        <dbReference type="Pfam" id="PF00933"/>
    </source>
</evidence>
<dbReference type="InterPro" id="IPR001764">
    <property type="entry name" value="Glyco_hydro_3_N"/>
</dbReference>
<organism evidence="5 6">
    <name type="scientific">Ruania alba</name>
    <dbReference type="NCBI Taxonomy" id="648782"/>
    <lineage>
        <taxon>Bacteria</taxon>
        <taxon>Bacillati</taxon>
        <taxon>Actinomycetota</taxon>
        <taxon>Actinomycetes</taxon>
        <taxon>Micrococcales</taxon>
        <taxon>Ruaniaceae</taxon>
        <taxon>Ruania</taxon>
    </lineage>
</organism>
<evidence type="ECO:0000256" key="2">
    <source>
        <dbReference type="ARBA" id="ARBA00022801"/>
    </source>
</evidence>
<dbReference type="EMBL" id="FNTX01000001">
    <property type="protein sequence ID" value="SED79419.1"/>
    <property type="molecule type" value="Genomic_DNA"/>
</dbReference>
<accession>A0A1H5DKM9</accession>
<reference evidence="6" key="1">
    <citation type="submission" date="2016-10" db="EMBL/GenBank/DDBJ databases">
        <authorList>
            <person name="Varghese N."/>
            <person name="Submissions S."/>
        </authorList>
    </citation>
    <scope>NUCLEOTIDE SEQUENCE [LARGE SCALE GENOMIC DNA]</scope>
    <source>
        <strain evidence="6">DSM 21368</strain>
    </source>
</reference>
<gene>
    <name evidence="5" type="ORF">SAMN04488554_0712</name>
</gene>
<sequence>MMGALRRAVHAVLLPGFSGTEVPGWVSGADGLAGVLLFAQNTPDLATTARLTADLRRQHPDLLVAIDEEGGNVTRLQADTGSLLPAPAALGAVDDADLTEACARAMGGLIAACGIDLTFAPVLDVAARDDNPVIGARAFGGDPDLVSRHGRAVVRGLRSAGVLSGGKHFPGHGDTNVDSHLALPRLDVSEQILQARDLPPFHAAIAEGIDTLMVGHLMVPALDTEAPASLSTAILARARELGFTGPLVTDALDMQAVAADGVGAACVRALAAGADLLCLGSTAEIADDGAHFAQVVATVEAAVREGRLSEARLQEAAARVASLRRRGPAAPVPDLETARAAVETIGADAARRAVRTRGDVQLQPGDVVIDLVSRWDQAAGARSGPVTDQLIEACALARVEPGEVVAVPTGRRLAVVSREPDARLAQVLAAHPDAVLVHVGVAGAAPEHPHLVFTGGIGLASARAAAQTCRLATGGERP</sequence>
<evidence type="ECO:0000313" key="6">
    <source>
        <dbReference type="Proteomes" id="UP000199220"/>
    </source>
</evidence>
<evidence type="ECO:0000256" key="3">
    <source>
        <dbReference type="ARBA" id="ARBA00023295"/>
    </source>
</evidence>
<dbReference type="GO" id="GO:0005975">
    <property type="term" value="P:carbohydrate metabolic process"/>
    <property type="evidence" value="ECO:0007669"/>
    <property type="project" value="InterPro"/>
</dbReference>
<dbReference type="PANTHER" id="PTHR30480:SF16">
    <property type="entry name" value="GLYCOSIDE HYDROLASE FAMILY 3 DOMAIN PROTEIN"/>
    <property type="match status" value="1"/>
</dbReference>
<dbReference type="STRING" id="648782.SAMN04488554_0712"/>
<keyword evidence="3" id="KW-0326">Glycosidase</keyword>
<proteinExistence type="inferred from homology"/>
<dbReference type="SUPFAM" id="SSF51445">
    <property type="entry name" value="(Trans)glycosidases"/>
    <property type="match status" value="1"/>
</dbReference>
<dbReference type="RefSeq" id="WP_089771716.1">
    <property type="nucleotide sequence ID" value="NZ_FNTX01000001.1"/>
</dbReference>
<name>A0A1H5DKM9_9MICO</name>
<dbReference type="Pfam" id="PF00933">
    <property type="entry name" value="Glyco_hydro_3"/>
    <property type="match status" value="1"/>
</dbReference>
<dbReference type="InterPro" id="IPR017853">
    <property type="entry name" value="GH"/>
</dbReference>
<dbReference type="Gene3D" id="3.20.20.300">
    <property type="entry name" value="Glycoside hydrolase, family 3, N-terminal domain"/>
    <property type="match status" value="1"/>
</dbReference>
<evidence type="ECO:0000313" key="5">
    <source>
        <dbReference type="EMBL" id="SED79419.1"/>
    </source>
</evidence>
<dbReference type="AlphaFoldDB" id="A0A1H5DKM9"/>
<keyword evidence="2" id="KW-0378">Hydrolase</keyword>
<dbReference type="InterPro" id="IPR050226">
    <property type="entry name" value="NagZ_Beta-hexosaminidase"/>
</dbReference>
<comment type="similarity">
    <text evidence="1">Belongs to the glycosyl hydrolase 3 family.</text>
</comment>
<dbReference type="Proteomes" id="UP000199220">
    <property type="component" value="Unassembled WGS sequence"/>
</dbReference>
<dbReference type="GO" id="GO:0009254">
    <property type="term" value="P:peptidoglycan turnover"/>
    <property type="evidence" value="ECO:0007669"/>
    <property type="project" value="TreeGrafter"/>
</dbReference>
<dbReference type="PANTHER" id="PTHR30480">
    <property type="entry name" value="BETA-HEXOSAMINIDASE-RELATED"/>
    <property type="match status" value="1"/>
</dbReference>
<dbReference type="InterPro" id="IPR036962">
    <property type="entry name" value="Glyco_hydro_3_N_sf"/>
</dbReference>
<evidence type="ECO:0000256" key="1">
    <source>
        <dbReference type="ARBA" id="ARBA00005336"/>
    </source>
</evidence>
<dbReference type="GO" id="GO:0004553">
    <property type="term" value="F:hydrolase activity, hydrolyzing O-glycosyl compounds"/>
    <property type="evidence" value="ECO:0007669"/>
    <property type="project" value="InterPro"/>
</dbReference>
<dbReference type="OrthoDB" id="9813395at2"/>
<keyword evidence="6" id="KW-1185">Reference proteome</keyword>